<comment type="caution">
    <text evidence="1">The sequence shown here is derived from an EMBL/GenBank/DDBJ whole genome shotgun (WGS) entry which is preliminary data.</text>
</comment>
<dbReference type="EMBL" id="QTSX02007182">
    <property type="protein sequence ID" value="KAJ9049997.1"/>
    <property type="molecule type" value="Genomic_DNA"/>
</dbReference>
<reference evidence="1" key="1">
    <citation type="submission" date="2022-04" db="EMBL/GenBank/DDBJ databases">
        <title>Genome of the entomopathogenic fungus Entomophthora muscae.</title>
        <authorList>
            <person name="Elya C."/>
            <person name="Lovett B.R."/>
            <person name="Lee E."/>
            <person name="Macias A.M."/>
            <person name="Hajek A.E."/>
            <person name="De Bivort B.L."/>
            <person name="Kasson M.T."/>
            <person name="De Fine Licht H.H."/>
            <person name="Stajich J.E."/>
        </authorList>
    </citation>
    <scope>NUCLEOTIDE SEQUENCE</scope>
    <source>
        <strain evidence="1">Berkeley</strain>
    </source>
</reference>
<accession>A0ACC2RIW4</accession>
<dbReference type="Proteomes" id="UP001165960">
    <property type="component" value="Unassembled WGS sequence"/>
</dbReference>
<evidence type="ECO:0000313" key="1">
    <source>
        <dbReference type="EMBL" id="KAJ9049997.1"/>
    </source>
</evidence>
<name>A0ACC2RIW4_9FUNG</name>
<sequence length="119" mass="13521">MKYFILFSLVSMTGIFAELPTLAFKQDSGLFGGTTFSLWQGKKKLVSCTARKSKKGCVEDGNAFHKDSNKTLARTKDILCIYKWKINERLDSVILSSSYSYTSKADWCFDLNTNSYIEK</sequence>
<evidence type="ECO:0000313" key="2">
    <source>
        <dbReference type="Proteomes" id="UP001165960"/>
    </source>
</evidence>
<gene>
    <name evidence="1" type="ORF">DSO57_1018725</name>
</gene>
<organism evidence="1 2">
    <name type="scientific">Entomophthora muscae</name>
    <dbReference type="NCBI Taxonomy" id="34485"/>
    <lineage>
        <taxon>Eukaryota</taxon>
        <taxon>Fungi</taxon>
        <taxon>Fungi incertae sedis</taxon>
        <taxon>Zoopagomycota</taxon>
        <taxon>Entomophthoromycotina</taxon>
        <taxon>Entomophthoromycetes</taxon>
        <taxon>Entomophthorales</taxon>
        <taxon>Entomophthoraceae</taxon>
        <taxon>Entomophthora</taxon>
    </lineage>
</organism>
<protein>
    <submittedName>
        <fullName evidence="1">Uncharacterized protein</fullName>
    </submittedName>
</protein>
<keyword evidence="2" id="KW-1185">Reference proteome</keyword>
<proteinExistence type="predicted"/>